<dbReference type="Proteomes" id="UP000287171">
    <property type="component" value="Unassembled WGS sequence"/>
</dbReference>
<keyword evidence="2" id="KW-1185">Reference proteome</keyword>
<proteinExistence type="predicted"/>
<comment type="caution">
    <text evidence="1">The sequence shown here is derived from an EMBL/GenBank/DDBJ whole genome shotgun (WGS) entry which is preliminary data.</text>
</comment>
<accession>A0A402BE94</accession>
<evidence type="ECO:0000313" key="2">
    <source>
        <dbReference type="Proteomes" id="UP000287171"/>
    </source>
</evidence>
<reference evidence="2" key="1">
    <citation type="submission" date="2018-12" db="EMBL/GenBank/DDBJ databases">
        <title>Tengunoibacter tsumagoiensis gen. nov., sp. nov., Dictyobacter kobayashii sp. nov., D. alpinus sp. nov., and D. joshuensis sp. nov. and description of Dictyobacteraceae fam. nov. within the order Ktedonobacterales isolated from Tengu-no-mugimeshi.</title>
        <authorList>
            <person name="Wang C.M."/>
            <person name="Zheng Y."/>
            <person name="Sakai Y."/>
            <person name="Toyoda A."/>
            <person name="Minakuchi Y."/>
            <person name="Abe K."/>
            <person name="Yokota A."/>
            <person name="Yabe S."/>
        </authorList>
    </citation>
    <scope>NUCLEOTIDE SEQUENCE [LARGE SCALE GENOMIC DNA]</scope>
    <source>
        <strain evidence="2">Uno16</strain>
    </source>
</reference>
<dbReference type="EMBL" id="BIFT01000002">
    <property type="protein sequence ID" value="GCE29718.1"/>
    <property type="molecule type" value="Genomic_DNA"/>
</dbReference>
<protein>
    <submittedName>
        <fullName evidence="1">Uncharacterized protein</fullName>
    </submittedName>
</protein>
<dbReference type="AlphaFoldDB" id="A0A402BE94"/>
<gene>
    <name evidence="1" type="ORF">KDA_52020</name>
</gene>
<evidence type="ECO:0000313" key="1">
    <source>
        <dbReference type="EMBL" id="GCE29718.1"/>
    </source>
</evidence>
<name>A0A402BE94_9CHLR</name>
<sequence>MCAVAVAKVEDQDAFSRNNNVHMPDLYDKKSCSSRPIYNNLYDKLL</sequence>
<organism evidence="1 2">
    <name type="scientific">Dictyobacter alpinus</name>
    <dbReference type="NCBI Taxonomy" id="2014873"/>
    <lineage>
        <taxon>Bacteria</taxon>
        <taxon>Bacillati</taxon>
        <taxon>Chloroflexota</taxon>
        <taxon>Ktedonobacteria</taxon>
        <taxon>Ktedonobacterales</taxon>
        <taxon>Dictyobacteraceae</taxon>
        <taxon>Dictyobacter</taxon>
    </lineage>
</organism>